<sequence>MPVQNIDTIYSNIFTKKHRFHPENKLTGGVKCTVHV</sequence>
<evidence type="ECO:0000313" key="1">
    <source>
        <dbReference type="EMBL" id="DAD94419.1"/>
    </source>
</evidence>
<protein>
    <submittedName>
        <fullName evidence="1">Uncharacterized protein</fullName>
    </submittedName>
</protein>
<accession>A0A8S5NK06</accession>
<organism evidence="1">
    <name type="scientific">Siphoviridae sp. cttFh17</name>
    <dbReference type="NCBI Taxonomy" id="2826491"/>
    <lineage>
        <taxon>Viruses</taxon>
        <taxon>Duplodnaviria</taxon>
        <taxon>Heunggongvirae</taxon>
        <taxon>Uroviricota</taxon>
        <taxon>Caudoviricetes</taxon>
    </lineage>
</organism>
<reference evidence="1" key="1">
    <citation type="journal article" date="2021" name="Proc. Natl. Acad. Sci. U.S.A.">
        <title>A Catalog of Tens of Thousands of Viruses from Human Metagenomes Reveals Hidden Associations with Chronic Diseases.</title>
        <authorList>
            <person name="Tisza M.J."/>
            <person name="Buck C.B."/>
        </authorList>
    </citation>
    <scope>NUCLEOTIDE SEQUENCE</scope>
    <source>
        <strain evidence="1">CttFh17</strain>
    </source>
</reference>
<dbReference type="EMBL" id="BK015176">
    <property type="protein sequence ID" value="DAD94419.1"/>
    <property type="molecule type" value="Genomic_DNA"/>
</dbReference>
<proteinExistence type="predicted"/>
<name>A0A8S5NK06_9CAUD</name>